<dbReference type="AlphaFoldDB" id="A0A9K3H8W0"/>
<keyword evidence="3" id="KW-1185">Reference proteome</keyword>
<feature type="region of interest" description="Disordered" evidence="1">
    <location>
        <begin position="1"/>
        <end position="30"/>
    </location>
</feature>
<proteinExistence type="predicted"/>
<evidence type="ECO:0000313" key="3">
    <source>
        <dbReference type="Proteomes" id="UP000215914"/>
    </source>
</evidence>
<dbReference type="Gramene" id="mRNA:HanXRQr2_Chr13g0572181">
    <property type="protein sequence ID" value="CDS:HanXRQr2_Chr13g0572181.1"/>
    <property type="gene ID" value="HanXRQr2_Chr13g0572181"/>
</dbReference>
<reference evidence="2" key="2">
    <citation type="submission" date="2020-06" db="EMBL/GenBank/DDBJ databases">
        <title>Helianthus annuus Genome sequencing and assembly Release 2.</title>
        <authorList>
            <person name="Gouzy J."/>
            <person name="Langlade N."/>
            <person name="Munos S."/>
        </authorList>
    </citation>
    <scope>NUCLEOTIDE SEQUENCE</scope>
    <source>
        <tissue evidence="2">Leaves</tissue>
    </source>
</reference>
<feature type="region of interest" description="Disordered" evidence="1">
    <location>
        <begin position="70"/>
        <end position="92"/>
    </location>
</feature>
<dbReference type="EMBL" id="MNCJ02000328">
    <property type="protein sequence ID" value="KAF5772047.1"/>
    <property type="molecule type" value="Genomic_DNA"/>
</dbReference>
<sequence length="92" mass="10163">MVRVKYGSSFSAGFGSTRVKPGQHMLKSVNNSQPGHLWVRVNTLSLAVRGSVRSTRSNRVHSVNRFNSVNRVSSTSQLSRPTQLTRSTKSAF</sequence>
<name>A0A9K3H8W0_HELAN</name>
<evidence type="ECO:0000256" key="1">
    <source>
        <dbReference type="SAM" id="MobiDB-lite"/>
    </source>
</evidence>
<accession>A0A9K3H8W0</accession>
<dbReference type="Proteomes" id="UP000215914">
    <property type="component" value="Unassembled WGS sequence"/>
</dbReference>
<organism evidence="2 3">
    <name type="scientific">Helianthus annuus</name>
    <name type="common">Common sunflower</name>
    <dbReference type="NCBI Taxonomy" id="4232"/>
    <lineage>
        <taxon>Eukaryota</taxon>
        <taxon>Viridiplantae</taxon>
        <taxon>Streptophyta</taxon>
        <taxon>Embryophyta</taxon>
        <taxon>Tracheophyta</taxon>
        <taxon>Spermatophyta</taxon>
        <taxon>Magnoliopsida</taxon>
        <taxon>eudicotyledons</taxon>
        <taxon>Gunneridae</taxon>
        <taxon>Pentapetalae</taxon>
        <taxon>asterids</taxon>
        <taxon>campanulids</taxon>
        <taxon>Asterales</taxon>
        <taxon>Asteraceae</taxon>
        <taxon>Asteroideae</taxon>
        <taxon>Heliantheae alliance</taxon>
        <taxon>Heliantheae</taxon>
        <taxon>Helianthus</taxon>
    </lineage>
</organism>
<evidence type="ECO:0000313" key="2">
    <source>
        <dbReference type="EMBL" id="KAF5772047.1"/>
    </source>
</evidence>
<reference evidence="2" key="1">
    <citation type="journal article" date="2017" name="Nature">
        <title>The sunflower genome provides insights into oil metabolism, flowering and Asterid evolution.</title>
        <authorList>
            <person name="Badouin H."/>
            <person name="Gouzy J."/>
            <person name="Grassa C.J."/>
            <person name="Murat F."/>
            <person name="Staton S.E."/>
            <person name="Cottret L."/>
            <person name="Lelandais-Briere C."/>
            <person name="Owens G.L."/>
            <person name="Carrere S."/>
            <person name="Mayjonade B."/>
            <person name="Legrand L."/>
            <person name="Gill N."/>
            <person name="Kane N.C."/>
            <person name="Bowers J.E."/>
            <person name="Hubner S."/>
            <person name="Bellec A."/>
            <person name="Berard A."/>
            <person name="Berges H."/>
            <person name="Blanchet N."/>
            <person name="Boniface M.C."/>
            <person name="Brunel D."/>
            <person name="Catrice O."/>
            <person name="Chaidir N."/>
            <person name="Claudel C."/>
            <person name="Donnadieu C."/>
            <person name="Faraut T."/>
            <person name="Fievet G."/>
            <person name="Helmstetter N."/>
            <person name="King M."/>
            <person name="Knapp S.J."/>
            <person name="Lai Z."/>
            <person name="Le Paslier M.C."/>
            <person name="Lippi Y."/>
            <person name="Lorenzon L."/>
            <person name="Mandel J.R."/>
            <person name="Marage G."/>
            <person name="Marchand G."/>
            <person name="Marquand E."/>
            <person name="Bret-Mestries E."/>
            <person name="Morien E."/>
            <person name="Nambeesan S."/>
            <person name="Nguyen T."/>
            <person name="Pegot-Espagnet P."/>
            <person name="Pouilly N."/>
            <person name="Raftis F."/>
            <person name="Sallet E."/>
            <person name="Schiex T."/>
            <person name="Thomas J."/>
            <person name="Vandecasteele C."/>
            <person name="Vares D."/>
            <person name="Vear F."/>
            <person name="Vautrin S."/>
            <person name="Crespi M."/>
            <person name="Mangin B."/>
            <person name="Burke J.M."/>
            <person name="Salse J."/>
            <person name="Munos S."/>
            <person name="Vincourt P."/>
            <person name="Rieseberg L.H."/>
            <person name="Langlade N.B."/>
        </authorList>
    </citation>
    <scope>NUCLEOTIDE SEQUENCE</scope>
    <source>
        <tissue evidence="2">Leaves</tissue>
    </source>
</reference>
<comment type="caution">
    <text evidence="2">The sequence shown here is derived from an EMBL/GenBank/DDBJ whole genome shotgun (WGS) entry which is preliminary data.</text>
</comment>
<protein>
    <submittedName>
        <fullName evidence="2">Uncharacterized protein</fullName>
    </submittedName>
</protein>
<gene>
    <name evidence="2" type="ORF">HanXRQr2_Chr13g0572181</name>
</gene>